<protein>
    <recommendedName>
        <fullName evidence="3">Phage protein</fullName>
    </recommendedName>
</protein>
<organism evidence="1 2">
    <name type="scientific">Escherichia coli</name>
    <dbReference type="NCBI Taxonomy" id="562"/>
    <lineage>
        <taxon>Bacteria</taxon>
        <taxon>Pseudomonadati</taxon>
        <taxon>Pseudomonadota</taxon>
        <taxon>Gammaproteobacteria</taxon>
        <taxon>Enterobacterales</taxon>
        <taxon>Enterobacteriaceae</taxon>
        <taxon>Escherichia</taxon>
    </lineage>
</organism>
<gene>
    <name evidence="1" type="ORF">BRV02_005339</name>
</gene>
<reference evidence="1 2" key="1">
    <citation type="submission" date="2020-02" db="EMBL/GenBank/DDBJ databases">
        <authorList>
            <person name="Ashton P.M."/>
            <person name="Dallman T."/>
            <person name="Nair S."/>
            <person name="De Pinna E."/>
            <person name="Peters T."/>
            <person name="Grant K."/>
        </authorList>
    </citation>
    <scope>NUCLEOTIDE SEQUENCE [LARGE SCALE GENOMIC DNA]</scope>
    <source>
        <strain evidence="1 2">188143</strain>
    </source>
</reference>
<proteinExistence type="predicted"/>
<evidence type="ECO:0000313" key="1">
    <source>
        <dbReference type="EMBL" id="EFG2164121.1"/>
    </source>
</evidence>
<comment type="caution">
    <text evidence="1">The sequence shown here is derived from an EMBL/GenBank/DDBJ whole genome shotgun (WGS) entry which is preliminary data.</text>
</comment>
<dbReference type="EMBL" id="AASSGK010000164">
    <property type="protein sequence ID" value="EFG2164121.1"/>
    <property type="molecule type" value="Genomic_DNA"/>
</dbReference>
<evidence type="ECO:0008006" key="3">
    <source>
        <dbReference type="Google" id="ProtNLM"/>
    </source>
</evidence>
<sequence length="185" mass="21360">MNHEEMNQRFSRLENEIAELNKKLSTLMPSEDEKKRRDEQFAAFDDYCRKVMSRNLAECFSIHNDNFSELEWECNRPSFVVSGDGVKITISENGKVTPPSHQHSEELIEFAIDYLKNNKKQGLMQRIGRCMGYLQVAAEIEALASGADKDAVVRETVLRDFNTPPFKTEPDNWIQPGLTYLKVRI</sequence>
<accession>A0AAN3H6X8</accession>
<evidence type="ECO:0000313" key="2">
    <source>
        <dbReference type="Proteomes" id="UP000534332"/>
    </source>
</evidence>
<dbReference type="Proteomes" id="UP000534332">
    <property type="component" value="Unassembled WGS sequence"/>
</dbReference>
<dbReference type="RefSeq" id="WP_062876850.1">
    <property type="nucleotide sequence ID" value="NZ_BRWH01000064.1"/>
</dbReference>
<dbReference type="AlphaFoldDB" id="A0AAN3H6X8"/>
<name>A0AAN3H6X8_ECOLX</name>